<evidence type="ECO:0000259" key="4">
    <source>
        <dbReference type="Pfam" id="PF07631"/>
    </source>
</evidence>
<dbReference type="InterPro" id="IPR013043">
    <property type="entry name" value="DUF1595"/>
</dbReference>
<feature type="domain" description="DUF1588" evidence="3">
    <location>
        <begin position="604"/>
        <end position="700"/>
    </location>
</feature>
<name>A6DQV7_9BACT</name>
<dbReference type="Pfam" id="PF07627">
    <property type="entry name" value="PSCyt3"/>
    <property type="match status" value="1"/>
</dbReference>
<dbReference type="EMBL" id="ABCK01000021">
    <property type="protein sequence ID" value="EDM26007.1"/>
    <property type="molecule type" value="Genomic_DNA"/>
</dbReference>
<dbReference type="InterPro" id="IPR013036">
    <property type="entry name" value="DUF1587"/>
</dbReference>
<evidence type="ECO:0000313" key="8">
    <source>
        <dbReference type="Proteomes" id="UP000004947"/>
    </source>
</evidence>
<dbReference type="Proteomes" id="UP000004947">
    <property type="component" value="Unassembled WGS sequence"/>
</dbReference>
<evidence type="ECO:0000259" key="2">
    <source>
        <dbReference type="Pfam" id="PF07626"/>
    </source>
</evidence>
<feature type="domain" description="DUF1592" evidence="4">
    <location>
        <begin position="460"/>
        <end position="586"/>
    </location>
</feature>
<dbReference type="InterPro" id="IPR013042">
    <property type="entry name" value="DUF1592"/>
</dbReference>
<proteinExistence type="predicted"/>
<dbReference type="OrthoDB" id="223186at2"/>
<feature type="domain" description="DUF1585" evidence="1">
    <location>
        <begin position="727"/>
        <end position="798"/>
    </location>
</feature>
<comment type="caution">
    <text evidence="7">The sequence shown here is derived from an EMBL/GenBank/DDBJ whole genome shotgun (WGS) entry which is preliminary data.</text>
</comment>
<dbReference type="InterPro" id="IPR013039">
    <property type="entry name" value="DUF1588"/>
</dbReference>
<dbReference type="Pfam" id="PF07624">
    <property type="entry name" value="PSD2"/>
    <property type="match status" value="1"/>
</dbReference>
<dbReference type="Pfam" id="PF07635">
    <property type="entry name" value="PSCyt1"/>
    <property type="match status" value="1"/>
</dbReference>
<dbReference type="eggNOG" id="COG0551">
    <property type="taxonomic scope" value="Bacteria"/>
</dbReference>
<dbReference type="Pfam" id="PF07637">
    <property type="entry name" value="PSD5"/>
    <property type="match status" value="1"/>
</dbReference>
<feature type="domain" description="DUF1595" evidence="6">
    <location>
        <begin position="397"/>
        <end position="453"/>
    </location>
</feature>
<organism evidence="7 8">
    <name type="scientific">Lentisphaera araneosa HTCC2155</name>
    <dbReference type="NCBI Taxonomy" id="313628"/>
    <lineage>
        <taxon>Bacteria</taxon>
        <taxon>Pseudomonadati</taxon>
        <taxon>Lentisphaerota</taxon>
        <taxon>Lentisphaeria</taxon>
        <taxon>Lentisphaerales</taxon>
        <taxon>Lentisphaeraceae</taxon>
        <taxon>Lentisphaera</taxon>
    </lineage>
</organism>
<evidence type="ECO:0000259" key="5">
    <source>
        <dbReference type="Pfam" id="PF07635"/>
    </source>
</evidence>
<accession>A6DQV7</accession>
<dbReference type="InterPro" id="IPR011429">
    <property type="entry name" value="Cyt_c_Planctomycete-type"/>
</dbReference>
<sequence>MLRLLPFFLSLAIGLHAEAIRPSSLFIKNCQECHNPKKSKGKFSLSDLSGGVKAKNIDKWHDVLDQLESHEMPPEDQAPIAPQNRKLMLSWVKSKIAQYNASTPSQVKKPLTKRLTLEEYQHTLRDLLGVEHLGTNSPSQELLEDAYEDGFNNNAKNLSMSSYHMNAYLNTARKILDNFILDDQKPESKKYDFKPHYFKKVRWTTKGSPGNGKDHLDLIAPSHHQSIARFPEFPETGYYKITIDAQAIDRNYPYKEEHIGVHKSDPIKMSIKIGSKNFIQPLQDKRKTYTLNTWVSKGSDLGFGLDTDGLKMVLNGNFKFYGSLPKRYPEIHPGIKAEAKKYPNETTAKSNSWSWKYWRGPRVRIFGVKLEGPYYKSWPPEVEAKLIGAKPSTQNIKTTLLEFAQKAYRREVSSKEILPIINYTHSLAKKTSMKEAIKEGLTLILSSSSFLYINQKSSPQYSLASKLSYALWSSTPDTLLMQLAKQNKLNSNANLDKLVRLMLKSPKSQAFIDNFPNAWFELNMLGFMPPDPDLYHYFHRKDLMIDMKNEVKTFFAHALKENLSLMDFIKADYSFINEDLAKIYGITNIKGSMLRKYHFKDGRRGGILGMGAILSLSSDTQVTSPIHRGVWLKENLFGSHPSPPPPELMIEEPDIRNSKNIREALAKHTSQADCRSCHAKIDPWGWAFENFGPAGEWRDHYVKINQGRKGPTSKKADIVDASSQLADGRKYEDIHDFKKIMASQDRKIVACFIRKLITYINGQEPGYEMDTEIDRIVTLSRQQNYKIINTMIAVFQSPYIR</sequence>
<dbReference type="Pfam" id="PF07631">
    <property type="entry name" value="PSD4"/>
    <property type="match status" value="1"/>
</dbReference>
<evidence type="ECO:0000259" key="3">
    <source>
        <dbReference type="Pfam" id="PF07627"/>
    </source>
</evidence>
<keyword evidence="8" id="KW-1185">Reference proteome</keyword>
<protein>
    <recommendedName>
        <fullName evidence="9">Cytochrome c domain-containing protein</fullName>
    </recommendedName>
</protein>
<dbReference type="InterPro" id="IPR011478">
    <property type="entry name" value="DUF1585"/>
</dbReference>
<feature type="domain" description="Cytochrome C Planctomycete-type" evidence="5">
    <location>
        <begin position="30"/>
        <end position="76"/>
    </location>
</feature>
<dbReference type="AlphaFoldDB" id="A6DQV7"/>
<evidence type="ECO:0000259" key="6">
    <source>
        <dbReference type="Pfam" id="PF07637"/>
    </source>
</evidence>
<gene>
    <name evidence="7" type="ORF">LNTAR_19457</name>
</gene>
<feature type="domain" description="DUF1587" evidence="2">
    <location>
        <begin position="113"/>
        <end position="179"/>
    </location>
</feature>
<evidence type="ECO:0000313" key="7">
    <source>
        <dbReference type="EMBL" id="EDM26007.1"/>
    </source>
</evidence>
<evidence type="ECO:0000259" key="1">
    <source>
        <dbReference type="Pfam" id="PF07624"/>
    </source>
</evidence>
<dbReference type="STRING" id="313628.LNTAR_19457"/>
<dbReference type="Pfam" id="PF07626">
    <property type="entry name" value="PSD3"/>
    <property type="match status" value="1"/>
</dbReference>
<reference evidence="7 8" key="1">
    <citation type="journal article" date="2010" name="J. Bacteriol.">
        <title>Genome sequence of Lentisphaera araneosa HTCC2155T, the type species of the order Lentisphaerales in the phylum Lentisphaerae.</title>
        <authorList>
            <person name="Thrash J.C."/>
            <person name="Cho J.C."/>
            <person name="Vergin K.L."/>
            <person name="Morris R.M."/>
            <person name="Giovannoni S.J."/>
        </authorList>
    </citation>
    <scope>NUCLEOTIDE SEQUENCE [LARGE SCALE GENOMIC DNA]</scope>
    <source>
        <strain evidence="7 8">HTCC2155</strain>
    </source>
</reference>
<dbReference type="RefSeq" id="WP_007280230.1">
    <property type="nucleotide sequence ID" value="NZ_ABCK01000021.1"/>
</dbReference>
<evidence type="ECO:0008006" key="9">
    <source>
        <dbReference type="Google" id="ProtNLM"/>
    </source>
</evidence>